<gene>
    <name evidence="2" type="ORF">HUJ06_000740</name>
</gene>
<proteinExistence type="predicted"/>
<keyword evidence="3" id="KW-1185">Reference proteome</keyword>
<keyword evidence="1" id="KW-1133">Transmembrane helix</keyword>
<evidence type="ECO:0000313" key="2">
    <source>
        <dbReference type="EMBL" id="DAD42510.1"/>
    </source>
</evidence>
<organism evidence="2 3">
    <name type="scientific">Nelumbo nucifera</name>
    <name type="common">Sacred lotus</name>
    <dbReference type="NCBI Taxonomy" id="4432"/>
    <lineage>
        <taxon>Eukaryota</taxon>
        <taxon>Viridiplantae</taxon>
        <taxon>Streptophyta</taxon>
        <taxon>Embryophyta</taxon>
        <taxon>Tracheophyta</taxon>
        <taxon>Spermatophyta</taxon>
        <taxon>Magnoliopsida</taxon>
        <taxon>Proteales</taxon>
        <taxon>Nelumbonaceae</taxon>
        <taxon>Nelumbo</taxon>
    </lineage>
</organism>
<keyword evidence="1" id="KW-0472">Membrane</keyword>
<dbReference type="EMBL" id="DUZY01000006">
    <property type="protein sequence ID" value="DAD42510.1"/>
    <property type="molecule type" value="Genomic_DNA"/>
</dbReference>
<name>A0A822ZDB9_NELNU</name>
<keyword evidence="1" id="KW-0812">Transmembrane</keyword>
<sequence>MRTEAEASSPALTTICLLRLGTEAKIELVQQKLHHRLWHSFNLRQKCITLNVVVSIFVGTLLFLPWFQSSYDPLSLSLFSLCQVRGSNAFFSIYVKTLRQSRHLIVPSPIAYIPPTTNSKKICSTSSLPFLSPMALEMASSILVRR</sequence>
<evidence type="ECO:0000256" key="1">
    <source>
        <dbReference type="SAM" id="Phobius"/>
    </source>
</evidence>
<accession>A0A822ZDB9</accession>
<protein>
    <submittedName>
        <fullName evidence="2">Uncharacterized protein</fullName>
    </submittedName>
</protein>
<feature type="transmembrane region" description="Helical" evidence="1">
    <location>
        <begin position="48"/>
        <end position="68"/>
    </location>
</feature>
<evidence type="ECO:0000313" key="3">
    <source>
        <dbReference type="Proteomes" id="UP000607653"/>
    </source>
</evidence>
<dbReference type="AlphaFoldDB" id="A0A822ZDB9"/>
<comment type="caution">
    <text evidence="2">The sequence shown here is derived from an EMBL/GenBank/DDBJ whole genome shotgun (WGS) entry which is preliminary data.</text>
</comment>
<dbReference type="Proteomes" id="UP000607653">
    <property type="component" value="Unassembled WGS sequence"/>
</dbReference>
<reference evidence="2 3" key="1">
    <citation type="journal article" date="2020" name="Mol. Biol. Evol.">
        <title>Distinct Expression and Methylation Patterns for Genes with Different Fates following a Single Whole-Genome Duplication in Flowering Plants.</title>
        <authorList>
            <person name="Shi T."/>
            <person name="Rahmani R.S."/>
            <person name="Gugger P.F."/>
            <person name="Wang M."/>
            <person name="Li H."/>
            <person name="Zhang Y."/>
            <person name="Li Z."/>
            <person name="Wang Q."/>
            <person name="Van de Peer Y."/>
            <person name="Marchal K."/>
            <person name="Chen J."/>
        </authorList>
    </citation>
    <scope>NUCLEOTIDE SEQUENCE [LARGE SCALE GENOMIC DNA]</scope>
    <source>
        <tissue evidence="2">Leaf</tissue>
    </source>
</reference>